<keyword evidence="3" id="KW-0812">Transmembrane</keyword>
<feature type="transmembrane region" description="Helical" evidence="3">
    <location>
        <begin position="366"/>
        <end position="388"/>
    </location>
</feature>
<dbReference type="Pfam" id="PF13641">
    <property type="entry name" value="Glyco_tranf_2_3"/>
    <property type="match status" value="1"/>
</dbReference>
<organism evidence="4">
    <name type="scientific">Thermofilum pendens</name>
    <dbReference type="NCBI Taxonomy" id="2269"/>
    <lineage>
        <taxon>Archaea</taxon>
        <taxon>Thermoproteota</taxon>
        <taxon>Thermoprotei</taxon>
        <taxon>Thermofilales</taxon>
        <taxon>Thermofilaceae</taxon>
        <taxon>Thermofilum</taxon>
    </lineage>
</organism>
<evidence type="ECO:0000256" key="1">
    <source>
        <dbReference type="ARBA" id="ARBA00022676"/>
    </source>
</evidence>
<accession>A0A7C4H8F3</accession>
<evidence type="ECO:0000256" key="2">
    <source>
        <dbReference type="ARBA" id="ARBA00022679"/>
    </source>
</evidence>
<keyword evidence="1" id="KW-0328">Glycosyltransferase</keyword>
<keyword evidence="3" id="KW-0472">Membrane</keyword>
<proteinExistence type="predicted"/>
<evidence type="ECO:0000313" key="4">
    <source>
        <dbReference type="EMBL" id="HGM46864.1"/>
    </source>
</evidence>
<sequence length="403" mass="44497">MLSLLEVPFLLLDALSVFALFAILAWTLYHIPILLAGLTAKEEQPQPPRSYPKLSVIIPVKDEGDRLRRLLEALFAADYPREKLEVIVVDGSGDGAGEAIARELAASSPVPIKVLRELNPRGKPAALNAALACAAGEVVAVFDADSVPERDALLRAVSRFSDPSVAAVQGSTEALNSSESIVARVASKEEKAWFQVLLRGRRRLNLFTPLTGSCQFLRADVLRALGGWPSRLAEDLELSLELFKRGYRVEYAPDAVSRQEVPKTLRSLLVQRSRWYRGYMEAALKYSAQVLLKGRRGVDAAVLSSGPYLMALCFLSVVAWLLSLIVPHQNSFSAPLTAVVALNVASLLSVSLALSLSEKPFRLRNLAWIPFIYLYWFTLTAVSFFSLLEILTARPRVWRRTPK</sequence>
<keyword evidence="3" id="KW-1133">Transmembrane helix</keyword>
<name>A0A7C4H8F3_THEPE</name>
<dbReference type="Gene3D" id="3.90.550.10">
    <property type="entry name" value="Spore Coat Polysaccharide Biosynthesis Protein SpsA, Chain A"/>
    <property type="match status" value="1"/>
</dbReference>
<feature type="transmembrane region" description="Helical" evidence="3">
    <location>
        <begin position="332"/>
        <end position="354"/>
    </location>
</feature>
<dbReference type="PANTHER" id="PTHR43630">
    <property type="entry name" value="POLY-BETA-1,6-N-ACETYL-D-GLUCOSAMINE SYNTHASE"/>
    <property type="match status" value="1"/>
</dbReference>
<feature type="transmembrane region" description="Helical" evidence="3">
    <location>
        <begin position="15"/>
        <end position="40"/>
    </location>
</feature>
<dbReference type="CDD" id="cd06423">
    <property type="entry name" value="CESA_like"/>
    <property type="match status" value="1"/>
</dbReference>
<keyword evidence="2 4" id="KW-0808">Transferase</keyword>
<dbReference type="SUPFAM" id="SSF53448">
    <property type="entry name" value="Nucleotide-diphospho-sugar transferases"/>
    <property type="match status" value="1"/>
</dbReference>
<dbReference type="PANTHER" id="PTHR43630:SF1">
    <property type="entry name" value="POLY-BETA-1,6-N-ACETYL-D-GLUCOSAMINE SYNTHASE"/>
    <property type="match status" value="1"/>
</dbReference>
<reference evidence="4" key="1">
    <citation type="journal article" date="2020" name="mSystems">
        <title>Genome- and Community-Level Interaction Insights into Carbon Utilization and Element Cycling Functions of Hydrothermarchaeota in Hydrothermal Sediment.</title>
        <authorList>
            <person name="Zhou Z."/>
            <person name="Liu Y."/>
            <person name="Xu W."/>
            <person name="Pan J."/>
            <person name="Luo Z.H."/>
            <person name="Li M."/>
        </authorList>
    </citation>
    <scope>NUCLEOTIDE SEQUENCE</scope>
    <source>
        <strain evidence="4">SpSt-649</strain>
    </source>
</reference>
<dbReference type="InterPro" id="IPR029044">
    <property type="entry name" value="Nucleotide-diphossugar_trans"/>
</dbReference>
<evidence type="ECO:0000256" key="3">
    <source>
        <dbReference type="SAM" id="Phobius"/>
    </source>
</evidence>
<feature type="transmembrane region" description="Helical" evidence="3">
    <location>
        <begin position="301"/>
        <end position="326"/>
    </location>
</feature>
<dbReference type="EMBL" id="DTBQ01000104">
    <property type="protein sequence ID" value="HGM46864.1"/>
    <property type="molecule type" value="Genomic_DNA"/>
</dbReference>
<gene>
    <name evidence="4" type="ORF">ENU21_03800</name>
</gene>
<protein>
    <submittedName>
        <fullName evidence="4">Glycosyltransferase family 2 protein</fullName>
    </submittedName>
</protein>
<dbReference type="GO" id="GO:0016757">
    <property type="term" value="F:glycosyltransferase activity"/>
    <property type="evidence" value="ECO:0007669"/>
    <property type="project" value="UniProtKB-KW"/>
</dbReference>
<comment type="caution">
    <text evidence="4">The sequence shown here is derived from an EMBL/GenBank/DDBJ whole genome shotgun (WGS) entry which is preliminary data.</text>
</comment>
<dbReference type="AlphaFoldDB" id="A0A7C4H8F3"/>